<accession>A0ACC2CNC6</accession>
<dbReference type="Proteomes" id="UP001162992">
    <property type="component" value="Chromosome 9"/>
</dbReference>
<evidence type="ECO:0000313" key="1">
    <source>
        <dbReference type="EMBL" id="KAJ7543539.1"/>
    </source>
</evidence>
<sequence>MLARDLSINPPDHKKFFVKCMCPGLTSTRMTSQVGHSPEEGADTAVWLALMPASACTTGKFFMKRQEKSTEYAEELFEDLRSSLKT</sequence>
<keyword evidence="2" id="KW-1185">Reference proteome</keyword>
<reference evidence="2" key="1">
    <citation type="journal article" date="2024" name="Proc. Natl. Acad. Sci. U.S.A.">
        <title>Extraordinary preservation of gene collinearity over three hundred million years revealed in homosporous lycophytes.</title>
        <authorList>
            <person name="Li C."/>
            <person name="Wickell D."/>
            <person name="Kuo L.Y."/>
            <person name="Chen X."/>
            <person name="Nie B."/>
            <person name="Liao X."/>
            <person name="Peng D."/>
            <person name="Ji J."/>
            <person name="Jenkins J."/>
            <person name="Williams M."/>
            <person name="Shu S."/>
            <person name="Plott C."/>
            <person name="Barry K."/>
            <person name="Rajasekar S."/>
            <person name="Grimwood J."/>
            <person name="Han X."/>
            <person name="Sun S."/>
            <person name="Hou Z."/>
            <person name="He W."/>
            <person name="Dai G."/>
            <person name="Sun C."/>
            <person name="Schmutz J."/>
            <person name="Leebens-Mack J.H."/>
            <person name="Li F.W."/>
            <person name="Wang L."/>
        </authorList>
    </citation>
    <scope>NUCLEOTIDE SEQUENCE [LARGE SCALE GENOMIC DNA]</scope>
    <source>
        <strain evidence="2">cv. PW_Plant_1</strain>
    </source>
</reference>
<proteinExistence type="predicted"/>
<evidence type="ECO:0000313" key="2">
    <source>
        <dbReference type="Proteomes" id="UP001162992"/>
    </source>
</evidence>
<comment type="caution">
    <text evidence="1">The sequence shown here is derived from an EMBL/GenBank/DDBJ whole genome shotgun (WGS) entry which is preliminary data.</text>
</comment>
<gene>
    <name evidence="1" type="ORF">O6H91_09G042700</name>
</gene>
<organism evidence="1 2">
    <name type="scientific">Diphasiastrum complanatum</name>
    <name type="common">Issler's clubmoss</name>
    <name type="synonym">Lycopodium complanatum</name>
    <dbReference type="NCBI Taxonomy" id="34168"/>
    <lineage>
        <taxon>Eukaryota</taxon>
        <taxon>Viridiplantae</taxon>
        <taxon>Streptophyta</taxon>
        <taxon>Embryophyta</taxon>
        <taxon>Tracheophyta</taxon>
        <taxon>Lycopodiopsida</taxon>
        <taxon>Lycopodiales</taxon>
        <taxon>Lycopodiaceae</taxon>
        <taxon>Lycopodioideae</taxon>
        <taxon>Diphasiastrum</taxon>
    </lineage>
</organism>
<dbReference type="EMBL" id="CM055100">
    <property type="protein sequence ID" value="KAJ7543539.1"/>
    <property type="molecule type" value="Genomic_DNA"/>
</dbReference>
<name>A0ACC2CNC6_DIPCM</name>
<protein>
    <submittedName>
        <fullName evidence="1">Uncharacterized protein</fullName>
    </submittedName>
</protein>